<dbReference type="InterPro" id="IPR026354">
    <property type="entry name" value="4helix_suffix_dom"/>
</dbReference>
<accession>A0ABX7XT15</accession>
<protein>
    <submittedName>
        <fullName evidence="2">Four helix bundle suffix domain-containing protein</fullName>
    </submittedName>
</protein>
<dbReference type="Gene3D" id="1.20.1440.60">
    <property type="entry name" value="23S rRNA-intervening sequence"/>
    <property type="match status" value="1"/>
</dbReference>
<evidence type="ECO:0000313" key="3">
    <source>
        <dbReference type="Proteomes" id="UP000682195"/>
    </source>
</evidence>
<dbReference type="InterPro" id="IPR036583">
    <property type="entry name" value="23S_rRNA_IVS_sf"/>
</dbReference>
<keyword evidence="1" id="KW-0175">Coiled coil</keyword>
<feature type="coiled-coil region" evidence="1">
    <location>
        <begin position="186"/>
        <end position="220"/>
    </location>
</feature>
<gene>
    <name evidence="2" type="ORF">J5A58_12995</name>
</gene>
<reference evidence="2 3" key="1">
    <citation type="submission" date="2021-03" db="EMBL/GenBank/DDBJ databases">
        <title>Human Oral Microbial Genomes.</title>
        <authorList>
            <person name="Johnston C.D."/>
            <person name="Chen T."/>
            <person name="Dewhirst F.E."/>
        </authorList>
    </citation>
    <scope>NUCLEOTIDE SEQUENCE [LARGE SCALE GENOMIC DNA]</scope>
    <source>
        <strain evidence="2 3">F0054</strain>
    </source>
</reference>
<dbReference type="NCBIfam" id="TIGR02436">
    <property type="entry name" value="four helix bundle protein"/>
    <property type="match status" value="1"/>
</dbReference>
<keyword evidence="3" id="KW-1185">Reference proteome</keyword>
<evidence type="ECO:0000313" key="2">
    <source>
        <dbReference type="EMBL" id="QUB76624.1"/>
    </source>
</evidence>
<dbReference type="NCBIfam" id="TIGR04258">
    <property type="entry name" value="4helix_suffix"/>
    <property type="match status" value="1"/>
</dbReference>
<dbReference type="EMBL" id="CP072362">
    <property type="protein sequence ID" value="QUB76624.1"/>
    <property type="molecule type" value="Genomic_DNA"/>
</dbReference>
<dbReference type="InterPro" id="IPR012657">
    <property type="entry name" value="23S_rRNA-intervening_sequence"/>
</dbReference>
<dbReference type="Proteomes" id="UP000682195">
    <property type="component" value="Chromosome 2"/>
</dbReference>
<organism evidence="2 3">
    <name type="scientific">Prevotella melaninogenica</name>
    <dbReference type="NCBI Taxonomy" id="28132"/>
    <lineage>
        <taxon>Bacteria</taxon>
        <taxon>Pseudomonadati</taxon>
        <taxon>Bacteroidota</taxon>
        <taxon>Bacteroidia</taxon>
        <taxon>Bacteroidales</taxon>
        <taxon>Prevotellaceae</taxon>
        <taxon>Prevotella</taxon>
    </lineage>
</organism>
<dbReference type="SUPFAM" id="SSF158446">
    <property type="entry name" value="IVS-encoded protein-like"/>
    <property type="match status" value="1"/>
</dbReference>
<evidence type="ECO:0000256" key="1">
    <source>
        <dbReference type="SAM" id="Coils"/>
    </source>
</evidence>
<proteinExistence type="predicted"/>
<name>A0ABX7XT15_9BACT</name>
<sequence length="221" mass="26134">MPMENHKPQVLRSGTDWKPLHFYQKADALYQMTFVFCKRFLLTYGDRTVDQMIQAARSGKQNIVEGKEDGMTSTEMELKLLNVARSSLQELRQDYEDYLHTRGLRLWESSHPRYNALLTFCRVHNSYADYAPFVNRWTAEEFCNTALSLCHITDRMMCRYLDFLQKRFVTEGGIKERMYAARTGYRREQDRMMEALKAENAALKAEMARLKRLLEDKRKEG</sequence>